<comment type="similarity">
    <text evidence="1">Belongs to the nematode receptor-like protein sre family.</text>
</comment>
<organism evidence="3 4">
    <name type="scientific">Teladorsagia circumcincta</name>
    <name type="common">Brown stomach worm</name>
    <name type="synonym">Ostertagia circumcincta</name>
    <dbReference type="NCBI Taxonomy" id="45464"/>
    <lineage>
        <taxon>Eukaryota</taxon>
        <taxon>Metazoa</taxon>
        <taxon>Ecdysozoa</taxon>
        <taxon>Nematoda</taxon>
        <taxon>Chromadorea</taxon>
        <taxon>Rhabditida</taxon>
        <taxon>Rhabditina</taxon>
        <taxon>Rhabditomorpha</taxon>
        <taxon>Strongyloidea</taxon>
        <taxon>Trichostrongylidae</taxon>
        <taxon>Teladorsagia</taxon>
    </lineage>
</organism>
<accession>A0A2G9TY55</accession>
<evidence type="ECO:0000256" key="2">
    <source>
        <dbReference type="SAM" id="Phobius"/>
    </source>
</evidence>
<evidence type="ECO:0000313" key="3">
    <source>
        <dbReference type="EMBL" id="PIO62979.1"/>
    </source>
</evidence>
<dbReference type="PANTHER" id="PTHR47518">
    <property type="entry name" value="SERPENTINE RECEPTOR CLASS EPSILON-13-RELATED"/>
    <property type="match status" value="1"/>
</dbReference>
<dbReference type="GO" id="GO:0007606">
    <property type="term" value="P:sensory perception of chemical stimulus"/>
    <property type="evidence" value="ECO:0007669"/>
    <property type="project" value="InterPro"/>
</dbReference>
<evidence type="ECO:0000256" key="1">
    <source>
        <dbReference type="ARBA" id="ARBA00006803"/>
    </source>
</evidence>
<evidence type="ECO:0000313" key="4">
    <source>
        <dbReference type="Proteomes" id="UP000230423"/>
    </source>
</evidence>
<dbReference type="AlphaFoldDB" id="A0A2G9TY55"/>
<feature type="non-terminal residue" evidence="3">
    <location>
        <position position="1"/>
    </location>
</feature>
<dbReference type="InterPro" id="IPR052854">
    <property type="entry name" value="Serpentine_rcpt_epsilon"/>
</dbReference>
<protein>
    <submittedName>
        <fullName evidence="3">Uncharacterized protein</fullName>
    </submittedName>
</protein>
<dbReference type="EMBL" id="KZ351429">
    <property type="protein sequence ID" value="PIO62979.1"/>
    <property type="molecule type" value="Genomic_DNA"/>
</dbReference>
<keyword evidence="2" id="KW-0472">Membrane</keyword>
<keyword evidence="2" id="KW-0812">Transmembrane</keyword>
<proteinExistence type="inferred from homology"/>
<dbReference type="InterPro" id="IPR004151">
    <property type="entry name" value="7TM_GPCR_serpentine_rcpt_Sre"/>
</dbReference>
<keyword evidence="2" id="KW-1133">Transmembrane helix</keyword>
<dbReference type="Pfam" id="PF03125">
    <property type="entry name" value="Sre"/>
    <property type="match status" value="1"/>
</dbReference>
<name>A0A2G9TY55_TELCI</name>
<reference evidence="3 4" key="1">
    <citation type="submission" date="2015-09" db="EMBL/GenBank/DDBJ databases">
        <title>Draft genome of the parasitic nematode Teladorsagia circumcincta isolate WARC Sus (inbred).</title>
        <authorList>
            <person name="Mitreva M."/>
        </authorList>
    </citation>
    <scope>NUCLEOTIDE SEQUENCE [LARGE SCALE GENOMIC DNA]</scope>
    <source>
        <strain evidence="3 4">S</strain>
    </source>
</reference>
<keyword evidence="4" id="KW-1185">Reference proteome</keyword>
<dbReference type="GO" id="GO:0016020">
    <property type="term" value="C:membrane"/>
    <property type="evidence" value="ECO:0007669"/>
    <property type="project" value="InterPro"/>
</dbReference>
<feature type="transmembrane region" description="Helical" evidence="2">
    <location>
        <begin position="137"/>
        <end position="160"/>
    </location>
</feature>
<feature type="transmembrane region" description="Helical" evidence="2">
    <location>
        <begin position="6"/>
        <end position="28"/>
    </location>
</feature>
<dbReference type="PANTHER" id="PTHR47518:SF9">
    <property type="entry name" value="SERPENTINE RECEPTOR, CLASS T"/>
    <property type="match status" value="1"/>
</dbReference>
<dbReference type="Proteomes" id="UP000230423">
    <property type="component" value="Unassembled WGS sequence"/>
</dbReference>
<feature type="transmembrane region" description="Helical" evidence="2">
    <location>
        <begin position="104"/>
        <end position="125"/>
    </location>
</feature>
<gene>
    <name evidence="3" type="ORF">TELCIR_15440</name>
</gene>
<sequence>NTTLGLFVVIMLLNGISVLVNSFSYKLNKRYYWEAKSRKKGIRTYSLGERYQIAENIQTCRVNSFSYKLNKRYYWEAKSRKKGIRTYSLGERYQIAENIQTCRFVNGVVLSVGILNMIASVSLILDNFVQSMFYRNMAVLTFNYSTVVYGFVIPVVIYSYNDSWKFELNRLRRKVFDSRKTVPVHMSIKSTLGKETHVEQARHGDHYFTMLQKDLR</sequence>
<dbReference type="OrthoDB" id="5819751at2759"/>